<reference evidence="3 4" key="1">
    <citation type="journal article" date="2021" name="Elife">
        <title>Chloroplast acquisition without the gene transfer in kleptoplastic sea slugs, Plakobranchus ocellatus.</title>
        <authorList>
            <person name="Maeda T."/>
            <person name="Takahashi S."/>
            <person name="Yoshida T."/>
            <person name="Shimamura S."/>
            <person name="Takaki Y."/>
            <person name="Nagai Y."/>
            <person name="Toyoda A."/>
            <person name="Suzuki Y."/>
            <person name="Arimoto A."/>
            <person name="Ishii H."/>
            <person name="Satoh N."/>
            <person name="Nishiyama T."/>
            <person name="Hasebe M."/>
            <person name="Maruyama T."/>
            <person name="Minagawa J."/>
            <person name="Obokata J."/>
            <person name="Shigenobu S."/>
        </authorList>
    </citation>
    <scope>NUCLEOTIDE SEQUENCE [LARGE SCALE GENOMIC DNA]</scope>
</reference>
<feature type="region of interest" description="Disordered" evidence="1">
    <location>
        <begin position="323"/>
        <end position="408"/>
    </location>
</feature>
<proteinExistence type="predicted"/>
<feature type="region of interest" description="Disordered" evidence="1">
    <location>
        <begin position="288"/>
        <end position="308"/>
    </location>
</feature>
<feature type="compositionally biased region" description="Low complexity" evidence="1">
    <location>
        <begin position="249"/>
        <end position="260"/>
    </location>
</feature>
<dbReference type="Gene3D" id="3.30.420.610">
    <property type="entry name" value="LOTUS domain-like"/>
    <property type="match status" value="1"/>
</dbReference>
<feature type="compositionally biased region" description="Basic and acidic residues" evidence="1">
    <location>
        <begin position="323"/>
        <end position="355"/>
    </location>
</feature>
<feature type="compositionally biased region" description="Low complexity" evidence="1">
    <location>
        <begin position="193"/>
        <end position="203"/>
    </location>
</feature>
<protein>
    <submittedName>
        <fullName evidence="3">Tudor domain-containing protein 7</fullName>
    </submittedName>
</protein>
<dbReference type="EMBL" id="BLXT01001650">
    <property type="protein sequence ID" value="GFN87055.1"/>
    <property type="molecule type" value="Genomic_DNA"/>
</dbReference>
<feature type="compositionally biased region" description="Polar residues" evidence="1">
    <location>
        <begin position="143"/>
        <end position="155"/>
    </location>
</feature>
<feature type="region of interest" description="Disordered" evidence="1">
    <location>
        <begin position="183"/>
        <end position="208"/>
    </location>
</feature>
<evidence type="ECO:0000313" key="3">
    <source>
        <dbReference type="EMBL" id="GFN87055.1"/>
    </source>
</evidence>
<dbReference type="AlphaFoldDB" id="A0AAV3YXE5"/>
<name>A0AAV3YXE5_9GAST</name>
<gene>
    <name evidence="3" type="ORF">PoB_001356100</name>
</gene>
<sequence length="499" mass="55764">MTMDEEKKRALFEQVKIELRSILLSSKDGVPEHLIQSDYEMLSCQRLPYRELGYKSVSAFLKDMPDVAKEIRLASGEVFYKAVSNESTAHIQKLVGNQKSAKKRVGRGRGRGGLRGRGGTFRGSISRGGRGGRGGSVRGSFTPRGSFTQRGARASSNFMGDVRRTDKENKFVHSFKSLNRSSTHSFAGDVRSNINTTTNNNNNYSKGIRNTNYSEFTADVRNKDRNLPITNSSGQLSQDGWEDAEDDYYPGSDDSPSKPSIYGDKSPVSPMVNLRIGLANNGQRKIVAGSPIMTPQKHSLSNEIDSLTPGGQIDLRGWLNNKQKEAQGKKDNSHFKDSRERHNSDSHHAANERKKVGSNANTLNKELFKKDLPPRFLKQQQQQKSSHNSHYRQEQTSKLSKENNAPMQVQKALHTIGSENWSPPENGPRYVEAYYNYFAGRGEIAPLINVVVGKVNHEKGFYGQIQHEGTCHFPLDIQRTAEQAKQNAARSFCITNQIP</sequence>
<feature type="compositionally biased region" description="Basic and acidic residues" evidence="1">
    <location>
        <begin position="391"/>
        <end position="401"/>
    </location>
</feature>
<dbReference type="InterPro" id="IPR025605">
    <property type="entry name" value="OST-HTH/LOTUS_dom"/>
</dbReference>
<evidence type="ECO:0000256" key="1">
    <source>
        <dbReference type="SAM" id="MobiDB-lite"/>
    </source>
</evidence>
<feature type="region of interest" description="Disordered" evidence="1">
    <location>
        <begin position="97"/>
        <end position="155"/>
    </location>
</feature>
<feature type="region of interest" description="Disordered" evidence="1">
    <location>
        <begin position="224"/>
        <end position="266"/>
    </location>
</feature>
<feature type="compositionally biased region" description="Gly residues" evidence="1">
    <location>
        <begin position="115"/>
        <end position="137"/>
    </location>
</feature>
<accession>A0AAV3YXE5</accession>
<feature type="compositionally biased region" description="Polar residues" evidence="1">
    <location>
        <begin position="296"/>
        <end position="305"/>
    </location>
</feature>
<dbReference type="Pfam" id="PF12872">
    <property type="entry name" value="OST-HTH"/>
    <property type="match status" value="1"/>
</dbReference>
<dbReference type="PROSITE" id="PS51644">
    <property type="entry name" value="HTH_OST"/>
    <property type="match status" value="1"/>
</dbReference>
<evidence type="ECO:0000259" key="2">
    <source>
        <dbReference type="PROSITE" id="PS51644"/>
    </source>
</evidence>
<feature type="non-terminal residue" evidence="3">
    <location>
        <position position="499"/>
    </location>
</feature>
<comment type="caution">
    <text evidence="3">The sequence shown here is derived from an EMBL/GenBank/DDBJ whole genome shotgun (WGS) entry which is preliminary data.</text>
</comment>
<feature type="domain" description="HTH OST-type" evidence="2">
    <location>
        <begin position="11"/>
        <end position="84"/>
    </location>
</feature>
<feature type="compositionally biased region" description="Basic residues" evidence="1">
    <location>
        <begin position="100"/>
        <end position="114"/>
    </location>
</feature>
<dbReference type="Proteomes" id="UP000735302">
    <property type="component" value="Unassembled WGS sequence"/>
</dbReference>
<dbReference type="CDD" id="cd09972">
    <property type="entry name" value="LOTUS_TDRD_OSKAR"/>
    <property type="match status" value="1"/>
</dbReference>
<evidence type="ECO:0000313" key="4">
    <source>
        <dbReference type="Proteomes" id="UP000735302"/>
    </source>
</evidence>
<organism evidence="3 4">
    <name type="scientific">Plakobranchus ocellatus</name>
    <dbReference type="NCBI Taxonomy" id="259542"/>
    <lineage>
        <taxon>Eukaryota</taxon>
        <taxon>Metazoa</taxon>
        <taxon>Spiralia</taxon>
        <taxon>Lophotrochozoa</taxon>
        <taxon>Mollusca</taxon>
        <taxon>Gastropoda</taxon>
        <taxon>Heterobranchia</taxon>
        <taxon>Euthyneura</taxon>
        <taxon>Panpulmonata</taxon>
        <taxon>Sacoglossa</taxon>
        <taxon>Placobranchoidea</taxon>
        <taxon>Plakobranchidae</taxon>
        <taxon>Plakobranchus</taxon>
    </lineage>
</organism>
<keyword evidence="4" id="KW-1185">Reference proteome</keyword>
<dbReference type="InterPro" id="IPR041966">
    <property type="entry name" value="LOTUS-like"/>
</dbReference>
<feature type="compositionally biased region" description="Polar residues" evidence="1">
    <location>
        <begin position="228"/>
        <end position="238"/>
    </location>
</feature>